<proteinExistence type="predicted"/>
<organism evidence="1 2">
    <name type="scientific">Cyanistes caeruleus</name>
    <name type="common">Eurasian blue tit</name>
    <name type="synonym">Parus caeruleus</name>
    <dbReference type="NCBI Taxonomy" id="156563"/>
    <lineage>
        <taxon>Eukaryota</taxon>
        <taxon>Metazoa</taxon>
        <taxon>Chordata</taxon>
        <taxon>Craniata</taxon>
        <taxon>Vertebrata</taxon>
        <taxon>Euteleostomi</taxon>
        <taxon>Archelosauria</taxon>
        <taxon>Archosauria</taxon>
        <taxon>Dinosauria</taxon>
        <taxon>Saurischia</taxon>
        <taxon>Theropoda</taxon>
        <taxon>Coelurosauria</taxon>
        <taxon>Aves</taxon>
        <taxon>Neognathae</taxon>
        <taxon>Neoaves</taxon>
        <taxon>Telluraves</taxon>
        <taxon>Australaves</taxon>
        <taxon>Passeriformes</taxon>
        <taxon>Paridae</taxon>
        <taxon>Cyanistes</taxon>
    </lineage>
</organism>
<sequence length="71" mass="8450">MNVILMQKMSKTMTLMLKNSFSKKIQLLSTLKHLRRTRDKARQKLVVRMKMVNMSLVQKVQDFINPFNILI</sequence>
<dbReference type="Proteomes" id="UP000694410">
    <property type="component" value="Unplaced"/>
</dbReference>
<reference evidence="1" key="1">
    <citation type="submission" date="2025-08" db="UniProtKB">
        <authorList>
            <consortium name="Ensembl"/>
        </authorList>
    </citation>
    <scope>IDENTIFICATION</scope>
</reference>
<accession>A0A8C0U560</accession>
<name>A0A8C0U560_CYACU</name>
<keyword evidence="2" id="KW-1185">Reference proteome</keyword>
<evidence type="ECO:0000313" key="1">
    <source>
        <dbReference type="Ensembl" id="ENSCCEP00000003584.1"/>
    </source>
</evidence>
<evidence type="ECO:0000313" key="2">
    <source>
        <dbReference type="Proteomes" id="UP000694410"/>
    </source>
</evidence>
<reference evidence="1" key="2">
    <citation type="submission" date="2025-09" db="UniProtKB">
        <authorList>
            <consortium name="Ensembl"/>
        </authorList>
    </citation>
    <scope>IDENTIFICATION</scope>
</reference>
<dbReference type="Ensembl" id="ENSCCET00000005938.1">
    <property type="protein sequence ID" value="ENSCCEP00000003584.1"/>
    <property type="gene ID" value="ENSCCEG00000003955.1"/>
</dbReference>
<dbReference type="AlphaFoldDB" id="A0A8C0U560"/>
<protein>
    <submittedName>
        <fullName evidence="1">Uncharacterized protein</fullName>
    </submittedName>
</protein>